<dbReference type="CDD" id="cd06170">
    <property type="entry name" value="LuxR_C_like"/>
    <property type="match status" value="1"/>
</dbReference>
<name>A0A967BIB3_9RHOB</name>
<gene>
    <name evidence="6" type="ORF">HAT86_15955</name>
</gene>
<dbReference type="SMART" id="SM00448">
    <property type="entry name" value="REC"/>
    <property type="match status" value="1"/>
</dbReference>
<dbReference type="SUPFAM" id="SSF52172">
    <property type="entry name" value="CheY-like"/>
    <property type="match status" value="1"/>
</dbReference>
<evidence type="ECO:0000256" key="2">
    <source>
        <dbReference type="ARBA" id="ARBA00023125"/>
    </source>
</evidence>
<dbReference type="RefSeq" id="WP_167200179.1">
    <property type="nucleotide sequence ID" value="NZ_JAAORB010000057.1"/>
</dbReference>
<dbReference type="Pfam" id="PF00072">
    <property type="entry name" value="Response_reg"/>
    <property type="match status" value="1"/>
</dbReference>
<dbReference type="GO" id="GO:0000160">
    <property type="term" value="P:phosphorelay signal transduction system"/>
    <property type="evidence" value="ECO:0007669"/>
    <property type="project" value="InterPro"/>
</dbReference>
<dbReference type="Gene3D" id="3.40.50.2300">
    <property type="match status" value="1"/>
</dbReference>
<dbReference type="SUPFAM" id="SSF46894">
    <property type="entry name" value="C-terminal effector domain of the bipartite response regulators"/>
    <property type="match status" value="1"/>
</dbReference>
<dbReference type="InterPro" id="IPR011006">
    <property type="entry name" value="CheY-like_superfamily"/>
</dbReference>
<dbReference type="PROSITE" id="PS50043">
    <property type="entry name" value="HTH_LUXR_2"/>
    <property type="match status" value="1"/>
</dbReference>
<keyword evidence="1 3" id="KW-0597">Phosphoprotein</keyword>
<accession>A0A967BIB3</accession>
<dbReference type="AlphaFoldDB" id="A0A967BIB3"/>
<evidence type="ECO:0000313" key="6">
    <source>
        <dbReference type="EMBL" id="NHQ75943.1"/>
    </source>
</evidence>
<evidence type="ECO:0000313" key="7">
    <source>
        <dbReference type="Proteomes" id="UP000639775"/>
    </source>
</evidence>
<evidence type="ECO:0000256" key="3">
    <source>
        <dbReference type="PROSITE-ProRule" id="PRU00169"/>
    </source>
</evidence>
<dbReference type="PANTHER" id="PTHR45566:SF1">
    <property type="entry name" value="HTH-TYPE TRANSCRIPTIONAL REGULATOR YHJB-RELATED"/>
    <property type="match status" value="1"/>
</dbReference>
<dbReference type="EMBL" id="JAAORB010000057">
    <property type="protein sequence ID" value="NHQ75943.1"/>
    <property type="molecule type" value="Genomic_DNA"/>
</dbReference>
<dbReference type="PRINTS" id="PR00038">
    <property type="entry name" value="HTHLUXR"/>
</dbReference>
<keyword evidence="2" id="KW-0238">DNA-binding</keyword>
<dbReference type="InterPro" id="IPR000792">
    <property type="entry name" value="Tscrpt_reg_LuxR_C"/>
</dbReference>
<protein>
    <submittedName>
        <fullName evidence="6">Response regulator transcription factor</fullName>
    </submittedName>
</protein>
<feature type="domain" description="Response regulatory" evidence="5">
    <location>
        <begin position="12"/>
        <end position="128"/>
    </location>
</feature>
<dbReference type="InterPro" id="IPR036388">
    <property type="entry name" value="WH-like_DNA-bd_sf"/>
</dbReference>
<organism evidence="6 7">
    <name type="scientific">Roseovarius gahaiensis</name>
    <dbReference type="NCBI Taxonomy" id="2716691"/>
    <lineage>
        <taxon>Bacteria</taxon>
        <taxon>Pseudomonadati</taxon>
        <taxon>Pseudomonadota</taxon>
        <taxon>Alphaproteobacteria</taxon>
        <taxon>Rhodobacterales</taxon>
        <taxon>Roseobacteraceae</taxon>
        <taxon>Roseovarius</taxon>
    </lineage>
</organism>
<dbReference type="InterPro" id="IPR058245">
    <property type="entry name" value="NreC/VraR/RcsB-like_REC"/>
</dbReference>
<proteinExistence type="predicted"/>
<evidence type="ECO:0000259" key="5">
    <source>
        <dbReference type="PROSITE" id="PS50110"/>
    </source>
</evidence>
<dbReference type="CDD" id="cd17535">
    <property type="entry name" value="REC_NarL-like"/>
    <property type="match status" value="1"/>
</dbReference>
<dbReference type="PANTHER" id="PTHR45566">
    <property type="entry name" value="HTH-TYPE TRANSCRIPTIONAL REGULATOR YHJB-RELATED"/>
    <property type="match status" value="1"/>
</dbReference>
<feature type="domain" description="HTH luxR-type" evidence="4">
    <location>
        <begin position="144"/>
        <end position="209"/>
    </location>
</feature>
<dbReference type="InterPro" id="IPR016032">
    <property type="entry name" value="Sig_transdc_resp-reg_C-effctor"/>
</dbReference>
<evidence type="ECO:0000256" key="1">
    <source>
        <dbReference type="ARBA" id="ARBA00022553"/>
    </source>
</evidence>
<reference evidence="6" key="1">
    <citation type="submission" date="2020-03" db="EMBL/GenBank/DDBJ databases">
        <title>Roseovarius gahaiensis sp. nov., isolated from Gahai Saline Lake, China.</title>
        <authorList>
            <person name="Sun X."/>
        </authorList>
    </citation>
    <scope>NUCLEOTIDE SEQUENCE</scope>
    <source>
        <strain evidence="6">GH877</strain>
    </source>
</reference>
<dbReference type="InterPro" id="IPR051015">
    <property type="entry name" value="EvgA-like"/>
</dbReference>
<dbReference type="SMART" id="SM00421">
    <property type="entry name" value="HTH_LUXR"/>
    <property type="match status" value="1"/>
</dbReference>
<dbReference type="GO" id="GO:0003677">
    <property type="term" value="F:DNA binding"/>
    <property type="evidence" value="ECO:0007669"/>
    <property type="project" value="UniProtKB-KW"/>
</dbReference>
<feature type="modified residue" description="4-aspartylphosphate" evidence="3">
    <location>
        <position position="63"/>
    </location>
</feature>
<dbReference type="InterPro" id="IPR001789">
    <property type="entry name" value="Sig_transdc_resp-reg_receiver"/>
</dbReference>
<comment type="caution">
    <text evidence="6">The sequence shown here is derived from an EMBL/GenBank/DDBJ whole genome shotgun (WGS) entry which is preliminary data.</text>
</comment>
<keyword evidence="7" id="KW-1185">Reference proteome</keyword>
<sequence length="213" mass="23148">MTSNPKKSDKIRILLADDHTLIAQAVASVLMENGQFSVDTVENLPDAIAVMTDGPQYDLVMLDFRMPGVEGFDSLKRVIDLDSGARITLFTASTDRHIVKRAIGLGLHGVIQKTMQLTSLESALRLILSGQTFLPSSVIEAPSNGPIGDDLTEIELLILKFTAAGMTNKSIASQVDLNETTVKMHMRAICRKLEASNRVQAAVIARNNALIDF</sequence>
<dbReference type="Pfam" id="PF00196">
    <property type="entry name" value="GerE"/>
    <property type="match status" value="1"/>
</dbReference>
<dbReference type="PROSITE" id="PS00622">
    <property type="entry name" value="HTH_LUXR_1"/>
    <property type="match status" value="1"/>
</dbReference>
<dbReference type="Proteomes" id="UP000639775">
    <property type="component" value="Unassembled WGS sequence"/>
</dbReference>
<dbReference type="GO" id="GO:0006355">
    <property type="term" value="P:regulation of DNA-templated transcription"/>
    <property type="evidence" value="ECO:0007669"/>
    <property type="project" value="InterPro"/>
</dbReference>
<dbReference type="PROSITE" id="PS50110">
    <property type="entry name" value="RESPONSE_REGULATORY"/>
    <property type="match status" value="1"/>
</dbReference>
<evidence type="ECO:0000259" key="4">
    <source>
        <dbReference type="PROSITE" id="PS50043"/>
    </source>
</evidence>
<dbReference type="Gene3D" id="1.10.10.10">
    <property type="entry name" value="Winged helix-like DNA-binding domain superfamily/Winged helix DNA-binding domain"/>
    <property type="match status" value="1"/>
</dbReference>